<dbReference type="PROSITE" id="PS51257">
    <property type="entry name" value="PROKAR_LIPOPROTEIN"/>
    <property type="match status" value="1"/>
</dbReference>
<gene>
    <name evidence="2" type="ORF">CIT26_31480</name>
</gene>
<feature type="region of interest" description="Disordered" evidence="1">
    <location>
        <begin position="94"/>
        <end position="163"/>
    </location>
</feature>
<dbReference type="Proteomes" id="UP000216442">
    <property type="component" value="Unassembled WGS sequence"/>
</dbReference>
<protein>
    <submittedName>
        <fullName evidence="2">Uncharacterized protein</fullName>
    </submittedName>
</protein>
<reference evidence="2 3" key="1">
    <citation type="submission" date="2017-08" db="EMBL/GenBank/DDBJ databases">
        <title>Mesorhizobium wenxinae sp. nov., a novel rhizobial species isolated from root nodules of chickpea (Cicer arietinum L.).</title>
        <authorList>
            <person name="Zhang J."/>
        </authorList>
    </citation>
    <scope>NUCLEOTIDE SEQUENCE [LARGE SCALE GENOMIC DNA]</scope>
    <source>
        <strain evidence="2 3">SDW018</strain>
    </source>
</reference>
<dbReference type="AlphaFoldDB" id="A0A271LB36"/>
<proteinExistence type="predicted"/>
<sequence>MERTREDGSAENEKEIKMNRFKTYLAAASAMACLVAPASAGGPEGVNGKSLNGLEKNSLTSNSLTSNGLGVLALNGVHADGIVLAKSLAPVGKSIIDPNDRSVVDPNDRSIVDPNVRGLPAVQKNNVRSSTAGKKSNGLPSGQHGTGSGAGTNHDRPSPAPRR</sequence>
<name>A0A271LB36_9HYPH</name>
<feature type="compositionally biased region" description="Basic and acidic residues" evidence="1">
    <location>
        <begin position="98"/>
        <end position="111"/>
    </location>
</feature>
<dbReference type="EMBL" id="NPKJ01000073">
    <property type="protein sequence ID" value="PAQ05312.1"/>
    <property type="molecule type" value="Genomic_DNA"/>
</dbReference>
<comment type="caution">
    <text evidence="2">The sequence shown here is derived from an EMBL/GenBank/DDBJ whole genome shotgun (WGS) entry which is preliminary data.</text>
</comment>
<organism evidence="2 3">
    <name type="scientific">Mesorhizobium temperatum</name>
    <dbReference type="NCBI Taxonomy" id="241416"/>
    <lineage>
        <taxon>Bacteria</taxon>
        <taxon>Pseudomonadati</taxon>
        <taxon>Pseudomonadota</taxon>
        <taxon>Alphaproteobacteria</taxon>
        <taxon>Hyphomicrobiales</taxon>
        <taxon>Phyllobacteriaceae</taxon>
        <taxon>Mesorhizobium</taxon>
    </lineage>
</organism>
<keyword evidence="3" id="KW-1185">Reference proteome</keyword>
<accession>A0A271LB36</accession>
<evidence type="ECO:0000313" key="3">
    <source>
        <dbReference type="Proteomes" id="UP000216442"/>
    </source>
</evidence>
<feature type="compositionally biased region" description="Polar residues" evidence="1">
    <location>
        <begin position="123"/>
        <end position="140"/>
    </location>
</feature>
<evidence type="ECO:0000256" key="1">
    <source>
        <dbReference type="SAM" id="MobiDB-lite"/>
    </source>
</evidence>
<evidence type="ECO:0000313" key="2">
    <source>
        <dbReference type="EMBL" id="PAQ05312.1"/>
    </source>
</evidence>